<gene>
    <name evidence="1" type="ORF">M378DRAFT_159418</name>
</gene>
<dbReference type="HOGENOM" id="CLU_3068118_0_0_1"/>
<accession>A0A0C2X0J0</accession>
<reference evidence="1 2" key="1">
    <citation type="submission" date="2014-04" db="EMBL/GenBank/DDBJ databases">
        <title>Evolutionary Origins and Diversification of the Mycorrhizal Mutualists.</title>
        <authorList>
            <consortium name="DOE Joint Genome Institute"/>
            <consortium name="Mycorrhizal Genomics Consortium"/>
            <person name="Kohler A."/>
            <person name="Kuo A."/>
            <person name="Nagy L.G."/>
            <person name="Floudas D."/>
            <person name="Copeland A."/>
            <person name="Barry K.W."/>
            <person name="Cichocki N."/>
            <person name="Veneault-Fourrey C."/>
            <person name="LaButti K."/>
            <person name="Lindquist E.A."/>
            <person name="Lipzen A."/>
            <person name="Lundell T."/>
            <person name="Morin E."/>
            <person name="Murat C."/>
            <person name="Riley R."/>
            <person name="Ohm R."/>
            <person name="Sun H."/>
            <person name="Tunlid A."/>
            <person name="Henrissat B."/>
            <person name="Grigoriev I.V."/>
            <person name="Hibbett D.S."/>
            <person name="Martin F."/>
        </authorList>
    </citation>
    <scope>NUCLEOTIDE SEQUENCE [LARGE SCALE GENOMIC DNA]</scope>
    <source>
        <strain evidence="1 2">Koide BX008</strain>
    </source>
</reference>
<dbReference type="InParanoid" id="A0A0C2X0J0"/>
<sequence>MVLVSASTQFTLDRSRWSHDGLGISCHHSPIDNGATGLVQTANIHHQKKRNRT</sequence>
<evidence type="ECO:0000313" key="2">
    <source>
        <dbReference type="Proteomes" id="UP000054549"/>
    </source>
</evidence>
<dbReference type="Proteomes" id="UP000054549">
    <property type="component" value="Unassembled WGS sequence"/>
</dbReference>
<dbReference type="AlphaFoldDB" id="A0A0C2X0J0"/>
<dbReference type="EMBL" id="KN818231">
    <property type="protein sequence ID" value="KIL67602.1"/>
    <property type="molecule type" value="Genomic_DNA"/>
</dbReference>
<organism evidence="1 2">
    <name type="scientific">Amanita muscaria (strain Koide BX008)</name>
    <dbReference type="NCBI Taxonomy" id="946122"/>
    <lineage>
        <taxon>Eukaryota</taxon>
        <taxon>Fungi</taxon>
        <taxon>Dikarya</taxon>
        <taxon>Basidiomycota</taxon>
        <taxon>Agaricomycotina</taxon>
        <taxon>Agaricomycetes</taxon>
        <taxon>Agaricomycetidae</taxon>
        <taxon>Agaricales</taxon>
        <taxon>Pluteineae</taxon>
        <taxon>Amanitaceae</taxon>
        <taxon>Amanita</taxon>
    </lineage>
</organism>
<protein>
    <submittedName>
        <fullName evidence="1">Uncharacterized protein</fullName>
    </submittedName>
</protein>
<name>A0A0C2X0J0_AMAMK</name>
<proteinExistence type="predicted"/>
<keyword evidence="2" id="KW-1185">Reference proteome</keyword>
<evidence type="ECO:0000313" key="1">
    <source>
        <dbReference type="EMBL" id="KIL67602.1"/>
    </source>
</evidence>